<dbReference type="SUPFAM" id="SSF57667">
    <property type="entry name" value="beta-beta-alpha zinc fingers"/>
    <property type="match status" value="5"/>
</dbReference>
<feature type="domain" description="C2H2-type" evidence="13">
    <location>
        <begin position="772"/>
        <end position="799"/>
    </location>
</feature>
<feature type="domain" description="C2H2-type" evidence="13">
    <location>
        <begin position="717"/>
        <end position="744"/>
    </location>
</feature>
<dbReference type="FunFam" id="3.30.160.60:FF:000202">
    <property type="entry name" value="Zinc finger protein 574"/>
    <property type="match status" value="1"/>
</dbReference>
<keyword evidence="5 10" id="KW-0863">Zinc-finger</keyword>
<keyword evidence="6 11" id="KW-0862">Zinc</keyword>
<evidence type="ECO:0000256" key="9">
    <source>
        <dbReference type="ARBA" id="ARBA00023242"/>
    </source>
</evidence>
<organism evidence="15 16">
    <name type="scientific">Cephus cinctus</name>
    <name type="common">Wheat stem sawfly</name>
    <dbReference type="NCBI Taxonomy" id="211228"/>
    <lineage>
        <taxon>Eukaryota</taxon>
        <taxon>Metazoa</taxon>
        <taxon>Ecdysozoa</taxon>
        <taxon>Arthropoda</taxon>
        <taxon>Hexapoda</taxon>
        <taxon>Insecta</taxon>
        <taxon>Pterygota</taxon>
        <taxon>Neoptera</taxon>
        <taxon>Endopterygota</taxon>
        <taxon>Hymenoptera</taxon>
        <taxon>Cephoidea</taxon>
        <taxon>Cephidae</taxon>
        <taxon>Cephus</taxon>
    </lineage>
</organism>
<evidence type="ECO:0000256" key="10">
    <source>
        <dbReference type="PROSITE-ProRule" id="PRU00042"/>
    </source>
</evidence>
<feature type="binding site" evidence="11">
    <location>
        <position position="57"/>
    </location>
    <ligand>
        <name>Zn(2+)</name>
        <dbReference type="ChEBI" id="CHEBI:29105"/>
    </ligand>
</feature>
<dbReference type="GO" id="GO:0008270">
    <property type="term" value="F:zinc ion binding"/>
    <property type="evidence" value="ECO:0007669"/>
    <property type="project" value="UniProtKB-UniRule"/>
</dbReference>
<feature type="compositionally biased region" description="Polar residues" evidence="12">
    <location>
        <begin position="355"/>
        <end position="384"/>
    </location>
</feature>
<feature type="domain" description="C2H2-type" evidence="13">
    <location>
        <begin position="745"/>
        <end position="773"/>
    </location>
</feature>
<dbReference type="Proteomes" id="UP000694920">
    <property type="component" value="Unplaced"/>
</dbReference>
<feature type="region of interest" description="Disordered" evidence="12">
    <location>
        <begin position="500"/>
        <end position="541"/>
    </location>
</feature>
<keyword evidence="9" id="KW-0539">Nucleus</keyword>
<dbReference type="InterPro" id="IPR013087">
    <property type="entry name" value="Znf_C2H2_type"/>
</dbReference>
<proteinExistence type="inferred from homology"/>
<dbReference type="InterPro" id="IPR012934">
    <property type="entry name" value="Znf_AD"/>
</dbReference>
<feature type="compositionally biased region" description="Basic and acidic residues" evidence="12">
    <location>
        <begin position="207"/>
        <end position="222"/>
    </location>
</feature>
<dbReference type="SMART" id="SM00355">
    <property type="entry name" value="ZnF_C2H2"/>
    <property type="match status" value="10"/>
</dbReference>
<evidence type="ECO:0000256" key="1">
    <source>
        <dbReference type="ARBA" id="ARBA00004123"/>
    </source>
</evidence>
<keyword evidence="7" id="KW-0805">Transcription regulation</keyword>
<evidence type="ECO:0000256" key="4">
    <source>
        <dbReference type="ARBA" id="ARBA00022737"/>
    </source>
</evidence>
<evidence type="ECO:0000256" key="11">
    <source>
        <dbReference type="PROSITE-ProRule" id="PRU01263"/>
    </source>
</evidence>
<dbReference type="SUPFAM" id="SSF57716">
    <property type="entry name" value="Glucocorticoid receptor-like (DNA-binding domain)"/>
    <property type="match status" value="1"/>
</dbReference>
<comment type="similarity">
    <text evidence="2">Belongs to the krueppel C2H2-type zinc-finger protein family.</text>
</comment>
<feature type="binding site" evidence="11">
    <location>
        <position position="11"/>
    </location>
    <ligand>
        <name>Zn(2+)</name>
        <dbReference type="ChEBI" id="CHEBI:29105"/>
    </ligand>
</feature>
<dbReference type="PROSITE" id="PS00028">
    <property type="entry name" value="ZINC_FINGER_C2H2_1"/>
    <property type="match status" value="6"/>
</dbReference>
<dbReference type="PROSITE" id="PS51915">
    <property type="entry name" value="ZAD"/>
    <property type="match status" value="1"/>
</dbReference>
<feature type="compositionally biased region" description="Basic and acidic residues" evidence="12">
    <location>
        <begin position="333"/>
        <end position="354"/>
    </location>
</feature>
<feature type="compositionally biased region" description="Low complexity" evidence="12">
    <location>
        <begin position="532"/>
        <end position="541"/>
    </location>
</feature>
<evidence type="ECO:0000259" key="13">
    <source>
        <dbReference type="PROSITE" id="PS50157"/>
    </source>
</evidence>
<feature type="compositionally biased region" description="Low complexity" evidence="12">
    <location>
        <begin position="446"/>
        <end position="459"/>
    </location>
</feature>
<keyword evidence="4" id="KW-0677">Repeat</keyword>
<feature type="domain" description="C2H2-type" evidence="13">
    <location>
        <begin position="827"/>
        <end position="854"/>
    </location>
</feature>
<dbReference type="InterPro" id="IPR036236">
    <property type="entry name" value="Znf_C2H2_sf"/>
</dbReference>
<dbReference type="Pfam" id="PF07776">
    <property type="entry name" value="zf-AD"/>
    <property type="match status" value="1"/>
</dbReference>
<dbReference type="GO" id="GO:0032502">
    <property type="term" value="P:developmental process"/>
    <property type="evidence" value="ECO:0007669"/>
    <property type="project" value="UniProtKB-ARBA"/>
</dbReference>
<dbReference type="InterPro" id="IPR050636">
    <property type="entry name" value="C2H2-ZF_domain-containing"/>
</dbReference>
<feature type="compositionally biased region" description="Polar residues" evidence="12">
    <location>
        <begin position="231"/>
        <end position="241"/>
    </location>
</feature>
<feature type="binding site" evidence="11">
    <location>
        <position position="14"/>
    </location>
    <ligand>
        <name>Zn(2+)</name>
        <dbReference type="ChEBI" id="CHEBI:29105"/>
    </ligand>
</feature>
<dbReference type="PROSITE" id="PS50157">
    <property type="entry name" value="ZINC_FINGER_C2H2_2"/>
    <property type="match status" value="8"/>
</dbReference>
<feature type="region of interest" description="Disordered" evidence="12">
    <location>
        <begin position="412"/>
        <end position="472"/>
    </location>
</feature>
<name>A0AAJ7BY36_CEPCN</name>
<feature type="domain" description="C2H2-type" evidence="13">
    <location>
        <begin position="799"/>
        <end position="826"/>
    </location>
</feature>
<evidence type="ECO:0000259" key="14">
    <source>
        <dbReference type="PROSITE" id="PS51915"/>
    </source>
</evidence>
<reference evidence="16" key="1">
    <citation type="submission" date="2025-08" db="UniProtKB">
        <authorList>
            <consortium name="RefSeq"/>
        </authorList>
    </citation>
    <scope>IDENTIFICATION</scope>
</reference>
<feature type="domain" description="C2H2-type" evidence="13">
    <location>
        <begin position="689"/>
        <end position="716"/>
    </location>
</feature>
<dbReference type="Gene3D" id="3.40.1800.20">
    <property type="match status" value="1"/>
</dbReference>
<evidence type="ECO:0000256" key="6">
    <source>
        <dbReference type="ARBA" id="ARBA00022833"/>
    </source>
</evidence>
<protein>
    <submittedName>
        <fullName evidence="16">Zinc finger protein 567 isoform X2</fullName>
    </submittedName>
</protein>
<dbReference type="RefSeq" id="XP_015597250.1">
    <property type="nucleotide sequence ID" value="XM_015741764.2"/>
</dbReference>
<evidence type="ECO:0000256" key="8">
    <source>
        <dbReference type="ARBA" id="ARBA00023163"/>
    </source>
</evidence>
<evidence type="ECO:0000313" key="15">
    <source>
        <dbReference type="Proteomes" id="UP000694920"/>
    </source>
</evidence>
<dbReference type="AlphaFoldDB" id="A0AAJ7BY36"/>
<dbReference type="PANTHER" id="PTHR47772">
    <property type="entry name" value="ZINC FINGER PROTEIN 200"/>
    <property type="match status" value="1"/>
</dbReference>
<feature type="domain" description="C2H2-type" evidence="13">
    <location>
        <begin position="661"/>
        <end position="688"/>
    </location>
</feature>
<evidence type="ECO:0000256" key="12">
    <source>
        <dbReference type="SAM" id="MobiDB-lite"/>
    </source>
</evidence>
<dbReference type="Gene3D" id="3.30.160.60">
    <property type="entry name" value="Classic Zinc Finger"/>
    <property type="match status" value="5"/>
</dbReference>
<dbReference type="Pfam" id="PF00096">
    <property type="entry name" value="zf-C2H2"/>
    <property type="match status" value="4"/>
</dbReference>
<keyword evidence="8" id="KW-0804">Transcription</keyword>
<feature type="domain" description="C2H2-type" evidence="13">
    <location>
        <begin position="632"/>
        <end position="660"/>
    </location>
</feature>
<feature type="domain" description="ZAD" evidence="14">
    <location>
        <begin position="9"/>
        <end position="84"/>
    </location>
</feature>
<evidence type="ECO:0000256" key="3">
    <source>
        <dbReference type="ARBA" id="ARBA00022723"/>
    </source>
</evidence>
<evidence type="ECO:0000256" key="5">
    <source>
        <dbReference type="ARBA" id="ARBA00022771"/>
    </source>
</evidence>
<dbReference type="GeneID" id="107268722"/>
<feature type="compositionally biased region" description="Polar residues" evidence="12">
    <location>
        <begin position="501"/>
        <end position="510"/>
    </location>
</feature>
<comment type="subcellular location">
    <subcellularLocation>
        <location evidence="1">Nucleus</location>
    </subcellularLocation>
</comment>
<sequence>MEVEEEEARICRLCGQCGSIYIDVFGEEGTKRLLGLKIHTKINILIDERDALPKVICVQCLGKLEFVCDFQEECLRTQQLLRDRYNLPTLTDVIQEDDGLSHVVCVRCMGTLEFLCDFHEKCHLTQRELLSAKERQNLETNFNEDCDVDSDKENILPAKVPQKRKVIRIVQSEKSKVQKLNSTTNESLVNFTENENSNCDEKFEQNRNRLSESDSVHSHEDLSSDSEETEMCQSISKSTVPKKNLPEENADSNSVPSYTKLDVVENLGTLKKTEETVKEIIDDQNNVRHNSQNVGKFVDEIICTDTQTEIASNKNNDQEISIVNQKKFTCMENKKLHDSKDNNENSLETRERELQSNQEPMNSNNNPVNHTENESESGTILTDSTKSKAVPVIVKQEKYEYVRLPNEAASCSAEKPKINGTNKPTNTSPPPGDEAEDDIGHHIATSSIASSNSSPSVRESSIDNTEENHDSTENLNTFKEHSMQKDHMTQLRKSVIEMLKNTKSQSSSIEASDDPNDIKMRRRTSNSLNYPSSSDDASLIDISTEGTKDFRERRKTTDGKFGRVSELISEEQKEVIETLYHVDMTVVDNEKVYKNLTVLDRISIRCNICNTIYPRMDKCQVHIWGHLNMKPYRCRGCEFATVTVSNVRCHIRKSHLKIKPFECHLCEKRYVTAVLLEEHLNTHTGAKPYSCKLCDFSSSSRQVLSYHKTTHKPSKDVTCNICGKDFYSKGRMRAHMSIHTKNKNFMCKLCSTYLCNAEALERHCQNVHSRDYTCNICGKKVRSKKALHTHQNVHAAAKYKCSICPNVYKSSHILKEHLLKHEGIRKYKCNICEKSFAQQSHLAAHMAVHSEKRYFCPGCSRPFNRHDNMKMHTKRCEAFLANPELKNLLAKRIRTRSLESTSSNGDSSQTLNDNTLITLKTETNNDKTDVDLNNCTSRDAEISDTTDITNNKNTDDDLLQSKDNDIIRIGEVEIFPIVEKNALNVRTSGSVTIIENVLGPECF</sequence>
<keyword evidence="15" id="KW-1185">Reference proteome</keyword>
<evidence type="ECO:0000256" key="2">
    <source>
        <dbReference type="ARBA" id="ARBA00006991"/>
    </source>
</evidence>
<dbReference type="GO" id="GO:0005634">
    <property type="term" value="C:nucleus"/>
    <property type="evidence" value="ECO:0007669"/>
    <property type="project" value="UniProtKB-SubCell"/>
</dbReference>
<dbReference type="PANTHER" id="PTHR47772:SF15">
    <property type="entry name" value="REDUCED EXPRESSION 2-RELATED"/>
    <property type="match status" value="1"/>
</dbReference>
<feature type="binding site" evidence="11">
    <location>
        <position position="60"/>
    </location>
    <ligand>
        <name>Zn(2+)</name>
        <dbReference type="ChEBI" id="CHEBI:29105"/>
    </ligand>
</feature>
<evidence type="ECO:0000256" key="7">
    <source>
        <dbReference type="ARBA" id="ARBA00023015"/>
    </source>
</evidence>
<evidence type="ECO:0000313" key="16">
    <source>
        <dbReference type="RefSeq" id="XP_015597250.1"/>
    </source>
</evidence>
<feature type="region of interest" description="Disordered" evidence="12">
    <location>
        <begin position="333"/>
        <end position="384"/>
    </location>
</feature>
<feature type="region of interest" description="Disordered" evidence="12">
    <location>
        <begin position="207"/>
        <end position="257"/>
    </location>
</feature>
<dbReference type="SMART" id="SM00868">
    <property type="entry name" value="zf-AD"/>
    <property type="match status" value="3"/>
</dbReference>
<gene>
    <name evidence="16" type="primary">LOC107268722</name>
</gene>
<accession>A0AAJ7BY36</accession>
<keyword evidence="3 11" id="KW-0479">Metal-binding</keyword>